<gene>
    <name evidence="1" type="primary">rnfD</name>
    <name evidence="1" type="ORF">CGSHi22421_02366</name>
</gene>
<dbReference type="AlphaFoldDB" id="A4N639"/>
<evidence type="ECO:0000313" key="2">
    <source>
        <dbReference type="Proteomes" id="UP000003798"/>
    </source>
</evidence>
<organism evidence="1 2">
    <name type="scientific">Haemophilus influenzae R3021</name>
    <dbReference type="NCBI Taxonomy" id="375432"/>
    <lineage>
        <taxon>Bacteria</taxon>
        <taxon>Pseudomonadati</taxon>
        <taxon>Pseudomonadota</taxon>
        <taxon>Gammaproteobacteria</taxon>
        <taxon>Pasteurellales</taxon>
        <taxon>Pasteurellaceae</taxon>
        <taxon>Haemophilus</taxon>
    </lineage>
</organism>
<name>A4N639_HAEIF</name>
<accession>A4N639</accession>
<evidence type="ECO:0000313" key="1">
    <source>
        <dbReference type="EMBL" id="EDJ90335.1"/>
    </source>
</evidence>
<dbReference type="EMBL" id="AAZE01000017">
    <property type="protein sequence ID" value="EDJ90335.1"/>
    <property type="molecule type" value="Genomic_DNA"/>
</dbReference>
<proteinExistence type="predicted"/>
<dbReference type="Proteomes" id="UP000003798">
    <property type="component" value="Unassembled WGS sequence"/>
</dbReference>
<protein>
    <submittedName>
        <fullName evidence="1">Electron transport complex protein RnfD</fullName>
    </submittedName>
</protein>
<reference evidence="1 2" key="1">
    <citation type="journal article" date="2007" name="Genome Biol.">
        <title>Characterization and modeling of the Haemophilus influenzae core and supragenomes based on the complete genomic sequences of Rd and 12 clinical nontypeable strains.</title>
        <authorList>
            <person name="Hogg J.S."/>
            <person name="Hu F.Z."/>
            <person name="Janto B."/>
            <person name="Boissy R."/>
            <person name="Hayes J."/>
            <person name="Keefe R."/>
            <person name="Post J.C."/>
            <person name="Ehrlich G.D."/>
        </authorList>
    </citation>
    <scope>NUCLEOTIDE SEQUENCE [LARGE SCALE GENOMIC DNA]</scope>
    <source>
        <strain evidence="1 2">R3021</strain>
    </source>
</reference>
<sequence>MVKPENINEKVSEKVGGSCNKLIGGIQVVICNGNEIRRIT</sequence>